<name>A0AAI9DI60_PLUGE</name>
<gene>
    <name evidence="1" type="primary">rseD</name>
    <name evidence="1" type="ORF">QEG54_000687</name>
</gene>
<dbReference type="RefSeq" id="WP_122984333.1">
    <property type="nucleotide sequence ID" value="NZ_CACVCI010000001.1"/>
</dbReference>
<dbReference type="NCBIfam" id="NF033697">
    <property type="entry name" value="leader_RseD"/>
    <property type="match status" value="1"/>
</dbReference>
<dbReference type="EMBL" id="ABLOKC030000002">
    <property type="protein sequence ID" value="EML1470006.1"/>
    <property type="molecule type" value="Genomic_DNA"/>
</dbReference>
<evidence type="ECO:0000313" key="1">
    <source>
        <dbReference type="EMBL" id="EML1470006.1"/>
    </source>
</evidence>
<proteinExistence type="predicted"/>
<protein>
    <submittedName>
        <fullName evidence="1">RpoE leader peptide RseD</fullName>
    </submittedName>
</protein>
<accession>A0AAI9DI60</accession>
<dbReference type="AlphaFoldDB" id="A0AAI9DI60"/>
<reference evidence="1" key="1">
    <citation type="submission" date="2024-02" db="EMBL/GenBank/DDBJ databases">
        <authorList>
            <consortium name="Clinical and Environmental Microbiology Branch: Whole genome sequencing antimicrobial resistance pathogens in the healthcare setting"/>
        </authorList>
    </citation>
    <scope>NUCLEOTIDE SEQUENCE</scope>
    <source>
        <strain evidence="1">2021DK-00143</strain>
    </source>
</reference>
<dbReference type="InterPro" id="IPR049933">
    <property type="entry name" value="RseD"/>
</dbReference>
<dbReference type="GeneID" id="96768546"/>
<organism evidence="1">
    <name type="scientific">Pluralibacter gergoviae</name>
    <name type="common">Enterobacter gergoviae</name>
    <dbReference type="NCBI Taxonomy" id="61647"/>
    <lineage>
        <taxon>Bacteria</taxon>
        <taxon>Pseudomonadati</taxon>
        <taxon>Pseudomonadota</taxon>
        <taxon>Gammaproteobacteria</taxon>
        <taxon>Enterobacterales</taxon>
        <taxon>Enterobacteriaceae</taxon>
        <taxon>Pluralibacter</taxon>
    </lineage>
</organism>
<sequence>MARSNQVLAQSAVLEWRSDYAWELGLRRHYLG</sequence>
<comment type="caution">
    <text evidence="1">The sequence shown here is derived from an EMBL/GenBank/DDBJ whole genome shotgun (WGS) entry which is preliminary data.</text>
</comment>